<dbReference type="PROSITE" id="PS00798">
    <property type="entry name" value="ALDOKETO_REDUCTASE_1"/>
    <property type="match status" value="1"/>
</dbReference>
<dbReference type="FunFam" id="3.20.20.100:FF:000015">
    <property type="entry name" value="Oxidoreductase, aldo/keto reductase family"/>
    <property type="match status" value="1"/>
</dbReference>
<dbReference type="InterPro" id="IPR018170">
    <property type="entry name" value="Aldo/ket_reductase_CS"/>
</dbReference>
<comment type="caution">
    <text evidence="8">The sequence shown here is derived from an EMBL/GenBank/DDBJ whole genome shotgun (WGS) entry which is preliminary data.</text>
</comment>
<keyword evidence="2" id="KW-0521">NADP</keyword>
<dbReference type="AlphaFoldDB" id="A0A9X2HDX3"/>
<accession>A0A9X2HDX3</accession>
<dbReference type="EMBL" id="JANAFB010000005">
    <property type="protein sequence ID" value="MCP3425057.1"/>
    <property type="molecule type" value="Genomic_DNA"/>
</dbReference>
<feature type="active site" description="Proton donor" evidence="4">
    <location>
        <position position="48"/>
    </location>
</feature>
<dbReference type="InterPro" id="IPR020471">
    <property type="entry name" value="AKR"/>
</dbReference>
<dbReference type="SUPFAM" id="SSF51430">
    <property type="entry name" value="NAD(P)-linked oxidoreductase"/>
    <property type="match status" value="1"/>
</dbReference>
<reference evidence="8" key="1">
    <citation type="submission" date="2022-06" db="EMBL/GenBank/DDBJ databases">
        <title>Rothia sp. isolated from sandalwood seedling.</title>
        <authorList>
            <person name="Tuikhar N."/>
            <person name="Kirdat K."/>
            <person name="Thorat V."/>
            <person name="Swetha P."/>
            <person name="Padma S."/>
            <person name="Sundararaj R."/>
            <person name="Yadav A."/>
        </authorList>
    </citation>
    <scope>NUCLEOTIDE SEQUENCE</scope>
    <source>
        <strain evidence="8">AR01</strain>
    </source>
</reference>
<keyword evidence="3" id="KW-0560">Oxidoreductase</keyword>
<keyword evidence="9" id="KW-1185">Reference proteome</keyword>
<dbReference type="PRINTS" id="PR00069">
    <property type="entry name" value="ALDKETRDTASE"/>
</dbReference>
<evidence type="ECO:0000259" key="7">
    <source>
        <dbReference type="Pfam" id="PF00248"/>
    </source>
</evidence>
<dbReference type="GO" id="GO:0016616">
    <property type="term" value="F:oxidoreductase activity, acting on the CH-OH group of donors, NAD or NADP as acceptor"/>
    <property type="evidence" value="ECO:0007669"/>
    <property type="project" value="UniProtKB-ARBA"/>
</dbReference>
<evidence type="ECO:0000256" key="3">
    <source>
        <dbReference type="ARBA" id="ARBA00023002"/>
    </source>
</evidence>
<evidence type="ECO:0000256" key="4">
    <source>
        <dbReference type="PIRSR" id="PIRSR000097-1"/>
    </source>
</evidence>
<dbReference type="InterPro" id="IPR023210">
    <property type="entry name" value="NADP_OxRdtase_dom"/>
</dbReference>
<evidence type="ECO:0000256" key="5">
    <source>
        <dbReference type="PIRSR" id="PIRSR000097-2"/>
    </source>
</evidence>
<evidence type="ECO:0000313" key="8">
    <source>
        <dbReference type="EMBL" id="MCP3425057.1"/>
    </source>
</evidence>
<dbReference type="Pfam" id="PF00248">
    <property type="entry name" value="Aldo_ket_red"/>
    <property type="match status" value="1"/>
</dbReference>
<evidence type="ECO:0000313" key="9">
    <source>
        <dbReference type="Proteomes" id="UP001139502"/>
    </source>
</evidence>
<protein>
    <submittedName>
        <fullName evidence="8">Aldo/keto reductase</fullName>
    </submittedName>
</protein>
<comment type="similarity">
    <text evidence="1">Belongs to the aldo/keto reductase family.</text>
</comment>
<dbReference type="PANTHER" id="PTHR43827:SF3">
    <property type="entry name" value="NADP-DEPENDENT OXIDOREDUCTASE DOMAIN-CONTAINING PROTEIN"/>
    <property type="match status" value="1"/>
</dbReference>
<dbReference type="Proteomes" id="UP001139502">
    <property type="component" value="Unassembled WGS sequence"/>
</dbReference>
<dbReference type="RefSeq" id="WP_254165066.1">
    <property type="nucleotide sequence ID" value="NZ_JANAFB010000005.1"/>
</dbReference>
<dbReference type="Gene3D" id="3.20.20.100">
    <property type="entry name" value="NADP-dependent oxidoreductase domain"/>
    <property type="match status" value="1"/>
</dbReference>
<dbReference type="InterPro" id="IPR036812">
    <property type="entry name" value="NAD(P)_OxRdtase_dom_sf"/>
</dbReference>
<evidence type="ECO:0000256" key="1">
    <source>
        <dbReference type="ARBA" id="ARBA00007905"/>
    </source>
</evidence>
<dbReference type="PROSITE" id="PS00063">
    <property type="entry name" value="ALDOKETO_REDUCTASE_3"/>
    <property type="match status" value="1"/>
</dbReference>
<feature type="binding site" evidence="5">
    <location>
        <position position="106"/>
    </location>
    <ligand>
        <name>substrate</name>
    </ligand>
</feature>
<feature type="domain" description="NADP-dependent oxidoreductase" evidence="7">
    <location>
        <begin position="15"/>
        <end position="257"/>
    </location>
</feature>
<dbReference type="PIRSF" id="PIRSF000097">
    <property type="entry name" value="AKR"/>
    <property type="match status" value="1"/>
</dbReference>
<proteinExistence type="inferred from homology"/>
<evidence type="ECO:0000256" key="2">
    <source>
        <dbReference type="ARBA" id="ARBA00022857"/>
    </source>
</evidence>
<sequence length="275" mass="30898">MHEHTMRDGHRIPALGFGTYPMSDAEAEVNVAEAIMRGYRLIDTAAQYGNERGVGRGLANGGVDREELFLTTKLAGKDHGYEATIAAAEASLRRLGTDYLDLYLIHWPNPGVNLYVESWRALIALKERGLVRSIGTSNFLPAHLDRLREETGEVPAVNQIEVQVQAQQEAARAYHEENRIITESWSPLGRMSTLEDIPQIGNIAEELDVTPAQVALRWHVQSKLVPIPKTSDVGRMEQNLNIFDWELSPEQMEEIELLNTGITRSGYDPRTHEEF</sequence>
<feature type="site" description="Lowers pKa of active site Tyr" evidence="6">
    <location>
        <position position="73"/>
    </location>
</feature>
<organism evidence="8 9">
    <name type="scientific">Rothia santali</name>
    <dbReference type="NCBI Taxonomy" id="2949643"/>
    <lineage>
        <taxon>Bacteria</taxon>
        <taxon>Bacillati</taxon>
        <taxon>Actinomycetota</taxon>
        <taxon>Actinomycetes</taxon>
        <taxon>Micrococcales</taxon>
        <taxon>Micrococcaceae</taxon>
        <taxon>Rothia</taxon>
    </lineage>
</organism>
<dbReference type="PANTHER" id="PTHR43827">
    <property type="entry name" value="2,5-DIKETO-D-GLUCONIC ACID REDUCTASE"/>
    <property type="match status" value="1"/>
</dbReference>
<evidence type="ECO:0000256" key="6">
    <source>
        <dbReference type="PIRSR" id="PIRSR000097-3"/>
    </source>
</evidence>
<name>A0A9X2HDX3_9MICC</name>
<gene>
    <name evidence="8" type="ORF">NBM05_03170</name>
</gene>